<dbReference type="EMBL" id="LR796227">
    <property type="protein sequence ID" value="CAB4128132.1"/>
    <property type="molecule type" value="Genomic_DNA"/>
</dbReference>
<protein>
    <submittedName>
        <fullName evidence="2">HNH nuclease</fullName>
    </submittedName>
</protein>
<evidence type="ECO:0000313" key="3">
    <source>
        <dbReference type="EMBL" id="CAB5218880.1"/>
    </source>
</evidence>
<organism evidence="2">
    <name type="scientific">uncultured Caudovirales phage</name>
    <dbReference type="NCBI Taxonomy" id="2100421"/>
    <lineage>
        <taxon>Viruses</taxon>
        <taxon>Duplodnaviria</taxon>
        <taxon>Heunggongvirae</taxon>
        <taxon>Uroviricota</taxon>
        <taxon>Caudoviricetes</taxon>
        <taxon>Peduoviridae</taxon>
        <taxon>Maltschvirus</taxon>
        <taxon>Maltschvirus maltsch</taxon>
    </lineage>
</organism>
<sequence length="202" mass="23436">MTTKVEKIRIGNRLISRPNFERHQQLDPAAGCINWTGIRSNIGYGFIGYYVEGDRPRRYRMMTVHRIALALKLGRDIAPGMNANHSCHNRLCVNPDHLEEGTQTEKMHSMRLAGLCRRTGAPLGNHNNSGAYRHRQAGRTYRYTEAEIQWIRTARTEDIMARYNRTRVRAAAMRWSFITGYTWLPLPDNYVKQKPGPRPRKK</sequence>
<dbReference type="EMBL" id="LR798270">
    <property type="protein sequence ID" value="CAB5218880.1"/>
    <property type="molecule type" value="Genomic_DNA"/>
</dbReference>
<gene>
    <name evidence="2" type="ORF">UFOVP109_26</name>
    <name evidence="3" type="ORF">UFOVP224_6</name>
</gene>
<evidence type="ECO:0000313" key="2">
    <source>
        <dbReference type="EMBL" id="CAB4128132.1"/>
    </source>
</evidence>
<dbReference type="Gene3D" id="3.90.75.10">
    <property type="entry name" value="Homing Intron 3 (I-ppo) Encoded Endonuclease, Chain A"/>
    <property type="match status" value="1"/>
</dbReference>
<name>A0A6J5L3J1_9CAUD</name>
<dbReference type="SUPFAM" id="SSF54060">
    <property type="entry name" value="His-Me finger endonucleases"/>
    <property type="match status" value="1"/>
</dbReference>
<dbReference type="GO" id="GO:0004519">
    <property type="term" value="F:endonuclease activity"/>
    <property type="evidence" value="ECO:0007669"/>
    <property type="project" value="InterPro"/>
</dbReference>
<feature type="domain" description="HNH nuclease" evidence="1">
    <location>
        <begin position="64"/>
        <end position="107"/>
    </location>
</feature>
<dbReference type="InterPro" id="IPR003615">
    <property type="entry name" value="HNH_nuc"/>
</dbReference>
<dbReference type="InterPro" id="IPR044930">
    <property type="entry name" value="Homing_endonuclease_His-Me"/>
</dbReference>
<dbReference type="Pfam" id="PF13392">
    <property type="entry name" value="HNH_3"/>
    <property type="match status" value="1"/>
</dbReference>
<reference evidence="2" key="1">
    <citation type="submission" date="2020-04" db="EMBL/GenBank/DDBJ databases">
        <authorList>
            <person name="Chiriac C."/>
            <person name="Salcher M."/>
            <person name="Ghai R."/>
            <person name="Kavagutti S V."/>
        </authorList>
    </citation>
    <scope>NUCLEOTIDE SEQUENCE</scope>
</reference>
<dbReference type="InterPro" id="IPR044925">
    <property type="entry name" value="His-Me_finger_sf"/>
</dbReference>
<accession>A0A6J5L3J1</accession>
<evidence type="ECO:0000259" key="1">
    <source>
        <dbReference type="Pfam" id="PF13392"/>
    </source>
</evidence>
<proteinExistence type="predicted"/>